<name>G5JHL7_9STAP</name>
<dbReference type="AlphaFoldDB" id="G5JHL7"/>
<dbReference type="Gene3D" id="3.30.1810.10">
    <property type="entry name" value="YdfO-like"/>
    <property type="match status" value="1"/>
</dbReference>
<evidence type="ECO:0000313" key="1">
    <source>
        <dbReference type="EMBL" id="EHJ08323.1"/>
    </source>
</evidence>
<reference evidence="1 2" key="1">
    <citation type="journal article" date="2012" name="BMC Genomics">
        <title>Comparative genomic analysis of the genus Staphylococcus including Staphylococcus aureus and its newly described sister species Staphylococcus simiae.</title>
        <authorList>
            <person name="Suzuki H."/>
            <person name="Lefebure T."/>
            <person name="Pavinski Bitar P."/>
            <person name="Stanhope M.J."/>
        </authorList>
    </citation>
    <scope>NUCLEOTIDE SEQUENCE [LARGE SCALE GENOMIC DNA]</scope>
    <source>
        <strain evidence="1 2">CCM 7213</strain>
    </source>
</reference>
<dbReference type="Proteomes" id="UP000005413">
    <property type="component" value="Unassembled WGS sequence"/>
</dbReference>
<evidence type="ECO:0000313" key="2">
    <source>
        <dbReference type="Proteomes" id="UP000005413"/>
    </source>
</evidence>
<organism evidence="1 2">
    <name type="scientific">Staphylococcus simiae CCM 7213 = CCUG 51256</name>
    <dbReference type="NCBI Taxonomy" id="911238"/>
    <lineage>
        <taxon>Bacteria</taxon>
        <taxon>Bacillati</taxon>
        <taxon>Bacillota</taxon>
        <taxon>Bacilli</taxon>
        <taxon>Bacillales</taxon>
        <taxon>Staphylococcaceae</taxon>
        <taxon>Staphylococcus</taxon>
    </lineage>
</organism>
<accession>G5JHL7</accession>
<proteinExistence type="predicted"/>
<dbReference type="OrthoDB" id="1550456at2"/>
<gene>
    <name evidence="1" type="ORF">SS7213T_04746</name>
</gene>
<dbReference type="InterPro" id="IPR009833">
    <property type="entry name" value="DUF1398"/>
</dbReference>
<comment type="caution">
    <text evidence="1">The sequence shown here is derived from an EMBL/GenBank/DDBJ whole genome shotgun (WGS) entry which is preliminary data.</text>
</comment>
<sequence length="129" mass="14520">MEFSLSAIEQAHQQYTGVDFPKLFTAFKDMGMTYNTVNIQKGIATYIHPMEEDIIAESVKANAKIADNADVKVVQDVLIRHQQGQTDFAIFCNEMAQAGIYKWLIDINQGTCTYLDLQDNAIVSEQIPQ</sequence>
<dbReference type="PATRIC" id="fig|911238.3.peg.790"/>
<protein>
    <recommendedName>
        <fullName evidence="3">Phage envelope protein</fullName>
    </recommendedName>
</protein>
<dbReference type="Pfam" id="PF07166">
    <property type="entry name" value="DUF1398"/>
    <property type="match status" value="1"/>
</dbReference>
<dbReference type="EMBL" id="AEUN01000340">
    <property type="protein sequence ID" value="EHJ08323.1"/>
    <property type="molecule type" value="Genomic_DNA"/>
</dbReference>
<dbReference type="SUPFAM" id="SSF160419">
    <property type="entry name" value="YdfO-like"/>
    <property type="match status" value="1"/>
</dbReference>
<dbReference type="RefSeq" id="WP_002462889.1">
    <property type="nucleotide sequence ID" value="NZ_AEUN01000340.1"/>
</dbReference>
<dbReference type="InterPro" id="IPR036696">
    <property type="entry name" value="YdfO-like_sf"/>
</dbReference>
<keyword evidence="2" id="KW-1185">Reference proteome</keyword>
<evidence type="ECO:0008006" key="3">
    <source>
        <dbReference type="Google" id="ProtNLM"/>
    </source>
</evidence>